<evidence type="ECO:0000313" key="3">
    <source>
        <dbReference type="Proteomes" id="UP000198406"/>
    </source>
</evidence>
<feature type="compositionally biased region" description="Acidic residues" evidence="1">
    <location>
        <begin position="389"/>
        <end position="411"/>
    </location>
</feature>
<dbReference type="InParanoid" id="A0A1Z5JW43"/>
<accession>A0A1Z5JW43</accession>
<protein>
    <recommendedName>
        <fullName evidence="4">DDE Tnp4 domain-containing protein</fullName>
    </recommendedName>
</protein>
<comment type="caution">
    <text evidence="2">The sequence shown here is derived from an EMBL/GenBank/DDBJ whole genome shotgun (WGS) entry which is preliminary data.</text>
</comment>
<evidence type="ECO:0000256" key="1">
    <source>
        <dbReference type="SAM" id="MobiDB-lite"/>
    </source>
</evidence>
<keyword evidence="3" id="KW-1185">Reference proteome</keyword>
<dbReference type="EMBL" id="BDSP01000124">
    <property type="protein sequence ID" value="GAX18038.1"/>
    <property type="molecule type" value="Genomic_DNA"/>
</dbReference>
<dbReference type="OrthoDB" id="42907at2759"/>
<organism evidence="2 3">
    <name type="scientific">Fistulifera solaris</name>
    <name type="common">Oleaginous diatom</name>
    <dbReference type="NCBI Taxonomy" id="1519565"/>
    <lineage>
        <taxon>Eukaryota</taxon>
        <taxon>Sar</taxon>
        <taxon>Stramenopiles</taxon>
        <taxon>Ochrophyta</taxon>
        <taxon>Bacillariophyta</taxon>
        <taxon>Bacillariophyceae</taxon>
        <taxon>Bacillariophycidae</taxon>
        <taxon>Naviculales</taxon>
        <taxon>Naviculaceae</taxon>
        <taxon>Fistulifera</taxon>
    </lineage>
</organism>
<dbReference type="AlphaFoldDB" id="A0A1Z5JW43"/>
<dbReference type="Pfam" id="PF04827">
    <property type="entry name" value="Plant_tran"/>
    <property type="match status" value="1"/>
</dbReference>
<feature type="compositionally biased region" description="Polar residues" evidence="1">
    <location>
        <begin position="379"/>
        <end position="388"/>
    </location>
</feature>
<reference evidence="2 3" key="1">
    <citation type="journal article" date="2015" name="Plant Cell">
        <title>Oil accumulation by the oleaginous diatom Fistulifera solaris as revealed by the genome and transcriptome.</title>
        <authorList>
            <person name="Tanaka T."/>
            <person name="Maeda Y."/>
            <person name="Veluchamy A."/>
            <person name="Tanaka M."/>
            <person name="Abida H."/>
            <person name="Marechal E."/>
            <person name="Bowler C."/>
            <person name="Muto M."/>
            <person name="Sunaga Y."/>
            <person name="Tanaka M."/>
            <person name="Yoshino T."/>
            <person name="Taniguchi T."/>
            <person name="Fukuda Y."/>
            <person name="Nemoto M."/>
            <person name="Matsumoto M."/>
            <person name="Wong P.S."/>
            <person name="Aburatani S."/>
            <person name="Fujibuchi W."/>
        </authorList>
    </citation>
    <scope>NUCLEOTIDE SEQUENCE [LARGE SCALE GENOMIC DNA]</scope>
    <source>
        <strain evidence="2 3">JPCC DA0580</strain>
    </source>
</reference>
<feature type="region of interest" description="Disordered" evidence="1">
    <location>
        <begin position="368"/>
        <end position="417"/>
    </location>
</feature>
<dbReference type="InterPro" id="IPR006912">
    <property type="entry name" value="Harbinger_derived_prot"/>
</dbReference>
<dbReference type="Proteomes" id="UP000198406">
    <property type="component" value="Unassembled WGS sequence"/>
</dbReference>
<evidence type="ECO:0008006" key="4">
    <source>
        <dbReference type="Google" id="ProtNLM"/>
    </source>
</evidence>
<dbReference type="PANTHER" id="PTHR47150:SF4">
    <property type="entry name" value="HARBINGER TRANSPOSASE-DERIVED PROTEIN-RELATED"/>
    <property type="match status" value="1"/>
</dbReference>
<proteinExistence type="predicted"/>
<dbReference type="PANTHER" id="PTHR47150">
    <property type="entry name" value="OS12G0169200 PROTEIN"/>
    <property type="match status" value="1"/>
</dbReference>
<evidence type="ECO:0000313" key="2">
    <source>
        <dbReference type="EMBL" id="GAX18038.1"/>
    </source>
</evidence>
<gene>
    <name evidence="2" type="ORF">FisN_25Hu012</name>
</gene>
<name>A0A1Z5JW43_FISSO</name>
<sequence length="469" mass="54383">MPIAQELLFRDESYDSDDSEDYSPALKLLKEDLFDDDEDAFFLNADPPPRERRRSCKKKWENLNPLYSAWFVMYIESARPTGNFFHLFVDFCSTVLYKQYVDDYRTEYNLSNDRTEYAYAGFPGAVGSLDATHVSLERCTMSSAIQHKGFKLTHTARTYNITVNHRRYIMSTTKGCPASWNDKSIIRFDKLAMGAKDTDEYDYLSFGLYERVEGGTRVQTYNGAWFIVDNGYQPWSIFVPPYKTSDNDAQKRWSQWLESVRKDVECTFGILKGRWRILKYGCRLFGTDKLDKVFLACCALHNLLLEKDGLNEGWEKGAKSDWEGNLGYLDPDDIPVRMRASVLQYAHRLKILKDRSGRLLLHSNGQVRVATEGNEAGPNDNNATGSDNNSDDDDDDEEDDDDDDDDEDEAVDISVMNRRDENGHYTVRNLTLKFFRQKLVEHFDICYEMNKIYWPRATSEMLNALKKKK</sequence>